<evidence type="ECO:0000313" key="5">
    <source>
        <dbReference type="Proteomes" id="UP001168877"/>
    </source>
</evidence>
<dbReference type="SUPFAM" id="SSF56672">
    <property type="entry name" value="DNA/RNA polymerases"/>
    <property type="match status" value="1"/>
</dbReference>
<dbReference type="InterPro" id="IPR054722">
    <property type="entry name" value="PolX-like_BBD"/>
</dbReference>
<keyword evidence="1" id="KW-0378">Hydrolase</keyword>
<keyword evidence="1" id="KW-0645">Protease</keyword>
<reference evidence="4" key="1">
    <citation type="journal article" date="2022" name="Plant J.">
        <title>Strategies of tolerance reflected in two North American maple genomes.</title>
        <authorList>
            <person name="McEvoy S.L."/>
            <person name="Sezen U.U."/>
            <person name="Trouern-Trend A."/>
            <person name="McMahon S.M."/>
            <person name="Schaberg P.G."/>
            <person name="Yang J."/>
            <person name="Wegrzyn J.L."/>
            <person name="Swenson N.G."/>
        </authorList>
    </citation>
    <scope>NUCLEOTIDE SEQUENCE</scope>
    <source>
        <strain evidence="4">NS2018</strain>
    </source>
</reference>
<comment type="caution">
    <text evidence="4">The sequence shown here is derived from an EMBL/GenBank/DDBJ whole genome shotgun (WGS) entry which is preliminary data.</text>
</comment>
<dbReference type="CDD" id="cd09272">
    <property type="entry name" value="RNase_HI_RT_Ty1"/>
    <property type="match status" value="1"/>
</dbReference>
<evidence type="ECO:0000259" key="3">
    <source>
        <dbReference type="Pfam" id="PF22936"/>
    </source>
</evidence>
<dbReference type="InterPro" id="IPR043502">
    <property type="entry name" value="DNA/RNA_pol_sf"/>
</dbReference>
<sequence length="409" mass="43773">MPWQPRAHYAANVSAHNPAWLLDSGASHHVTTDLGNLSLHAPYNGFDDVMIGDGTGLSITNTGSTTLSTHNNSFTLTDVLCVQNMKKNLISISQFCKTNDVSIEFLSSCFHVKDLRTGAVLLKGTTKDGVYKWPSSNPKSSPILAFSSVKTTTSNWHHRLGHPAYPILQHVLSNFNLDLSSPMSKDLLSVPTVFIPAASVAAAATESEPPVPGSSFVAVATESVPTPVSAGPAVTASPSQSSDAVQPTGVSLHAFSDADWAGNKDDFSSTSAHIVYLGRNPISWSSKKQTTIARSSTEAEYRSVAATAAELNWVCFLLTDLGLALPSVPVIYCDNVGATQLCSNPIFHSRMKHVAIDFHFIRDQVQSCSLRVAHVSSKDQLADALTKPLSRPLFQSLKDKIGLSCRGLS</sequence>
<dbReference type="EMBL" id="JAUESC010000387">
    <property type="protein sequence ID" value="KAK0573424.1"/>
    <property type="molecule type" value="Genomic_DNA"/>
</dbReference>
<evidence type="ECO:0000259" key="2">
    <source>
        <dbReference type="Pfam" id="PF13976"/>
    </source>
</evidence>
<evidence type="ECO:0000313" key="4">
    <source>
        <dbReference type="EMBL" id="KAK0573424.1"/>
    </source>
</evidence>
<dbReference type="PANTHER" id="PTHR11439:SF463">
    <property type="entry name" value="REVERSE TRANSCRIPTASE TY1_COPIA-TYPE DOMAIN-CONTAINING PROTEIN"/>
    <property type="match status" value="1"/>
</dbReference>
<dbReference type="InterPro" id="IPR025724">
    <property type="entry name" value="GAG-pre-integrase_dom"/>
</dbReference>
<keyword evidence="1" id="KW-0064">Aspartyl protease</keyword>
<feature type="domain" description="Retrovirus-related Pol polyprotein from transposon TNT 1-94-like beta-barrel" evidence="3">
    <location>
        <begin position="20"/>
        <end position="97"/>
    </location>
</feature>
<feature type="domain" description="GAG-pre-integrase" evidence="2">
    <location>
        <begin position="129"/>
        <end position="180"/>
    </location>
</feature>
<dbReference type="PANTHER" id="PTHR11439">
    <property type="entry name" value="GAG-POL-RELATED RETROTRANSPOSON"/>
    <property type="match status" value="1"/>
</dbReference>
<name>A0AA39RH38_ACESA</name>
<protein>
    <recommendedName>
        <fullName evidence="6">GAG-pre-integrase domain-containing protein</fullName>
    </recommendedName>
</protein>
<accession>A0AA39RH38</accession>
<dbReference type="Pfam" id="PF22936">
    <property type="entry name" value="Pol_BBD"/>
    <property type="match status" value="1"/>
</dbReference>
<evidence type="ECO:0008006" key="6">
    <source>
        <dbReference type="Google" id="ProtNLM"/>
    </source>
</evidence>
<dbReference type="Pfam" id="PF13976">
    <property type="entry name" value="gag_pre-integrs"/>
    <property type="match status" value="1"/>
</dbReference>
<dbReference type="GO" id="GO:0004190">
    <property type="term" value="F:aspartic-type endopeptidase activity"/>
    <property type="evidence" value="ECO:0007669"/>
    <property type="project" value="UniProtKB-KW"/>
</dbReference>
<organism evidence="4 5">
    <name type="scientific">Acer saccharum</name>
    <name type="common">Sugar maple</name>
    <dbReference type="NCBI Taxonomy" id="4024"/>
    <lineage>
        <taxon>Eukaryota</taxon>
        <taxon>Viridiplantae</taxon>
        <taxon>Streptophyta</taxon>
        <taxon>Embryophyta</taxon>
        <taxon>Tracheophyta</taxon>
        <taxon>Spermatophyta</taxon>
        <taxon>Magnoliopsida</taxon>
        <taxon>eudicotyledons</taxon>
        <taxon>Gunneridae</taxon>
        <taxon>Pentapetalae</taxon>
        <taxon>rosids</taxon>
        <taxon>malvids</taxon>
        <taxon>Sapindales</taxon>
        <taxon>Sapindaceae</taxon>
        <taxon>Hippocastanoideae</taxon>
        <taxon>Acereae</taxon>
        <taxon>Acer</taxon>
    </lineage>
</organism>
<keyword evidence="5" id="KW-1185">Reference proteome</keyword>
<reference evidence="4" key="2">
    <citation type="submission" date="2023-06" db="EMBL/GenBank/DDBJ databases">
        <authorList>
            <person name="Swenson N.G."/>
            <person name="Wegrzyn J.L."/>
            <person name="Mcevoy S.L."/>
        </authorList>
    </citation>
    <scope>NUCLEOTIDE SEQUENCE</scope>
    <source>
        <strain evidence="4">NS2018</strain>
        <tissue evidence="4">Leaf</tissue>
    </source>
</reference>
<dbReference type="AlphaFoldDB" id="A0AA39RH38"/>
<gene>
    <name evidence="4" type="ORF">LWI29_007879</name>
</gene>
<dbReference type="Proteomes" id="UP001168877">
    <property type="component" value="Unassembled WGS sequence"/>
</dbReference>
<proteinExistence type="predicted"/>
<evidence type="ECO:0000256" key="1">
    <source>
        <dbReference type="ARBA" id="ARBA00022750"/>
    </source>
</evidence>